<dbReference type="PANTHER" id="PTHR22893">
    <property type="entry name" value="NADH OXIDOREDUCTASE-RELATED"/>
    <property type="match status" value="1"/>
</dbReference>
<dbReference type="GO" id="GO:0005829">
    <property type="term" value="C:cytosol"/>
    <property type="evidence" value="ECO:0007669"/>
    <property type="project" value="UniProtKB-ARBA"/>
</dbReference>
<sequence length="357" mass="37674">MLFDTYRMGNISLANRTVMAPMTRSRAVDHNIPNALMAEYYAQRATAGLIITEGVSPSPNGLGYARIPGLFNAEQVAGWRLVTDAVHAKGGKIFVQFMHCGRVAHQANLPGGAKAVGPSAEVCPGEMWTDASGMQAHTAPVAMTADDIATATTEYATAAKLAVQAGFDGIELHAANGYLLEQFLNANVNKRTDGYGGSAEGRNRFVLEVAQACVNAIGADKVGMRISPHGVFNGTGPFEGVEPQYVALTEKVSAMGLVYLHQLDHSAMGAPAVPTALKKLLRNTFKQTYIAAGGFDAASAEALLKSGDADLIAFGRPFLCNPDLVARLQTGAALNEPDMSTFYTPGEKGYTDYPALA</sequence>
<evidence type="ECO:0000259" key="4">
    <source>
        <dbReference type="Pfam" id="PF00724"/>
    </source>
</evidence>
<dbReference type="OrthoDB" id="8985337at2"/>
<comment type="similarity">
    <text evidence="2">Belongs to the NADH:flavin oxidoreductase/NADH oxidase family.</text>
</comment>
<dbReference type="InterPro" id="IPR001155">
    <property type="entry name" value="OxRdtase_FMN_N"/>
</dbReference>
<evidence type="ECO:0000256" key="3">
    <source>
        <dbReference type="ARBA" id="ARBA00023002"/>
    </source>
</evidence>
<dbReference type="EMBL" id="QFZK01000004">
    <property type="protein sequence ID" value="RFO97369.1"/>
    <property type="molecule type" value="Genomic_DNA"/>
</dbReference>
<name>A0A3E1RDD2_9BURK</name>
<dbReference type="CDD" id="cd02933">
    <property type="entry name" value="OYE_like_FMN"/>
    <property type="match status" value="1"/>
</dbReference>
<comment type="caution">
    <text evidence="5">The sequence shown here is derived from an EMBL/GenBank/DDBJ whole genome shotgun (WGS) entry which is preliminary data.</text>
</comment>
<reference evidence="5 6" key="1">
    <citation type="submission" date="2018-05" db="EMBL/GenBank/DDBJ databases">
        <title>Rhodoferax soyangensis sp.nov., isolated from an oligotrophic freshwater lake.</title>
        <authorList>
            <person name="Park M."/>
        </authorList>
    </citation>
    <scope>NUCLEOTIDE SEQUENCE [LARGE SCALE GENOMIC DNA]</scope>
    <source>
        <strain evidence="5 6">IMCC26218</strain>
    </source>
</reference>
<dbReference type="AlphaFoldDB" id="A0A3E1RDD2"/>
<evidence type="ECO:0000256" key="2">
    <source>
        <dbReference type="ARBA" id="ARBA00005979"/>
    </source>
</evidence>
<feature type="domain" description="NADH:flavin oxidoreductase/NADH oxidase N-terminal" evidence="4">
    <location>
        <begin position="2"/>
        <end position="334"/>
    </location>
</feature>
<accession>A0A3E1RDD2</accession>
<dbReference type="Proteomes" id="UP000260665">
    <property type="component" value="Unassembled WGS sequence"/>
</dbReference>
<dbReference type="InterPro" id="IPR045247">
    <property type="entry name" value="Oye-like"/>
</dbReference>
<comment type="cofactor">
    <cofactor evidence="1">
        <name>FMN</name>
        <dbReference type="ChEBI" id="CHEBI:58210"/>
    </cofactor>
</comment>
<dbReference type="Gene3D" id="3.20.20.70">
    <property type="entry name" value="Aldolase class I"/>
    <property type="match status" value="1"/>
</dbReference>
<evidence type="ECO:0000256" key="1">
    <source>
        <dbReference type="ARBA" id="ARBA00001917"/>
    </source>
</evidence>
<evidence type="ECO:0000313" key="6">
    <source>
        <dbReference type="Proteomes" id="UP000260665"/>
    </source>
</evidence>
<organism evidence="5 6">
    <name type="scientific">Rhodoferax lacus</name>
    <dbReference type="NCBI Taxonomy" id="2184758"/>
    <lineage>
        <taxon>Bacteria</taxon>
        <taxon>Pseudomonadati</taxon>
        <taxon>Pseudomonadota</taxon>
        <taxon>Betaproteobacteria</taxon>
        <taxon>Burkholderiales</taxon>
        <taxon>Comamonadaceae</taxon>
        <taxon>Rhodoferax</taxon>
    </lineage>
</organism>
<dbReference type="GO" id="GO:0010181">
    <property type="term" value="F:FMN binding"/>
    <property type="evidence" value="ECO:0007669"/>
    <property type="project" value="InterPro"/>
</dbReference>
<evidence type="ECO:0000313" key="5">
    <source>
        <dbReference type="EMBL" id="RFO97369.1"/>
    </source>
</evidence>
<dbReference type="SUPFAM" id="SSF51395">
    <property type="entry name" value="FMN-linked oxidoreductases"/>
    <property type="match status" value="1"/>
</dbReference>
<dbReference type="GO" id="GO:0016628">
    <property type="term" value="F:oxidoreductase activity, acting on the CH-CH group of donors, NAD or NADP as acceptor"/>
    <property type="evidence" value="ECO:0007669"/>
    <property type="project" value="UniProtKB-ARBA"/>
</dbReference>
<proteinExistence type="inferred from homology"/>
<dbReference type="PANTHER" id="PTHR22893:SF91">
    <property type="entry name" value="NADPH DEHYDROGENASE 2-RELATED"/>
    <property type="match status" value="1"/>
</dbReference>
<dbReference type="FunFam" id="3.20.20.70:FF:000059">
    <property type="entry name" value="N-ethylmaleimide reductase, FMN-linked"/>
    <property type="match status" value="1"/>
</dbReference>
<keyword evidence="6" id="KW-1185">Reference proteome</keyword>
<dbReference type="InterPro" id="IPR013785">
    <property type="entry name" value="Aldolase_TIM"/>
</dbReference>
<protein>
    <submittedName>
        <fullName evidence="5">Alkene reductase</fullName>
    </submittedName>
</protein>
<dbReference type="Pfam" id="PF00724">
    <property type="entry name" value="Oxidored_FMN"/>
    <property type="match status" value="1"/>
</dbReference>
<keyword evidence="3" id="KW-0560">Oxidoreductase</keyword>
<dbReference type="RefSeq" id="WP_117176489.1">
    <property type="nucleotide sequence ID" value="NZ_QFZK01000004.1"/>
</dbReference>
<gene>
    <name evidence="5" type="ORF">DIC66_09605</name>
</gene>